<evidence type="ECO:0000256" key="3">
    <source>
        <dbReference type="ARBA" id="ARBA00022990"/>
    </source>
</evidence>
<sequence length="665" mass="74002">MTNRSLLIWLLALSSFGSQAQTITKKRPINPKDIYRLQTISDPQVAPDGKWITYSVSAVDTTKDKRNSDLWMVSWDGKESVQLTNGPESESRARFSPDGKYISFISSRQGNTKGQIWLLDRRGGEAKKLTDLKTDLEDYVWSPDSKKIALVLRDPDYADSAKTKVRKPYVMDRYHFKADIKGYIEKGSSHLYVYDVADKKLDTLTTGNYDETSPVWSPDGTKLAFVSNRSDDPDRNQNTDIYVMEARKGAATKKLTTWTGYDNSPTWSPDGKSIAYLRSTASGNFLMYDQPVLAVISQDGGEPTLLSKSLDRPVRNPTWAKDSKSIGVLVQDDRQTYLGQYVVADGKFTKLATGQKAFSNLEAVSGSNWVAMISDPQTPGELYAIESGNPRRLTHVHDTFLAPLELATVEGFTSKSKDGTQVSNILFRPANAPSGKKLPTIFFIHGGPVSQDEFSFDLTRQLLAAGGYAVVAVNYRGSNGRGLDYTKAIYADWGNKEVQDILGAADYVVEKGIADAEHMGIGGWSYGGILTNYTIATDTRFKAAASGAGSSLQLSLYGSDMYTNQYETELGAPWKNTEKWLKLSYPFLKADRIKTPTMFMASEKDFNVPVAGSEQMYQALRSLGIPTQLIIYPGQFHGITVPSYQKDRVDRYLQWFDKYLKSKTL</sequence>
<dbReference type="PROSITE" id="PS00708">
    <property type="entry name" value="PRO_ENDOPEP_SER"/>
    <property type="match status" value="1"/>
</dbReference>
<evidence type="ECO:0000256" key="2">
    <source>
        <dbReference type="ARBA" id="ARBA00022825"/>
    </source>
</evidence>
<comment type="caution">
    <text evidence="9">The sequence shown here is derived from an EMBL/GenBank/DDBJ whole genome shotgun (WGS) entry which is preliminary data.</text>
</comment>
<evidence type="ECO:0000256" key="4">
    <source>
        <dbReference type="ARBA" id="ARBA00032284"/>
    </source>
</evidence>
<accession>A0A6L9L0C5</accession>
<keyword evidence="10" id="KW-1185">Reference proteome</keyword>
<evidence type="ECO:0000313" key="10">
    <source>
        <dbReference type="Proteomes" id="UP000474175"/>
    </source>
</evidence>
<dbReference type="GO" id="GO:0006508">
    <property type="term" value="P:proteolysis"/>
    <property type="evidence" value="ECO:0007669"/>
    <property type="project" value="InterPro"/>
</dbReference>
<dbReference type="InterPro" id="IPR011042">
    <property type="entry name" value="6-blade_b-propeller_TolB-like"/>
</dbReference>
<evidence type="ECO:0000256" key="5">
    <source>
        <dbReference type="ARBA" id="ARBA00032596"/>
    </source>
</evidence>
<protein>
    <recommendedName>
        <fullName evidence="5">Acyl-peptide hydrolase</fullName>
    </recommendedName>
    <alternativeName>
        <fullName evidence="4">Acylaminoacyl-peptidase</fullName>
    </alternativeName>
</protein>
<keyword evidence="2" id="KW-0645">Protease</keyword>
<feature type="signal peptide" evidence="7">
    <location>
        <begin position="1"/>
        <end position="20"/>
    </location>
</feature>
<evidence type="ECO:0000259" key="8">
    <source>
        <dbReference type="Pfam" id="PF00326"/>
    </source>
</evidence>
<dbReference type="AlphaFoldDB" id="A0A6L9L0C5"/>
<name>A0A6L9L0C5_9BACT</name>
<keyword evidence="2" id="KW-0720">Serine protease</keyword>
<evidence type="ECO:0000256" key="1">
    <source>
        <dbReference type="ARBA" id="ARBA00022801"/>
    </source>
</evidence>
<feature type="domain" description="Peptidase S9 prolyl oligopeptidase catalytic" evidence="8">
    <location>
        <begin position="455"/>
        <end position="662"/>
    </location>
</feature>
<dbReference type="PANTHER" id="PTHR42776:SF27">
    <property type="entry name" value="DIPEPTIDYL PEPTIDASE FAMILY MEMBER 6"/>
    <property type="match status" value="1"/>
</dbReference>
<keyword evidence="7" id="KW-0732">Signal</keyword>
<feature type="chain" id="PRO_5027117381" description="Acyl-peptide hydrolase" evidence="7">
    <location>
        <begin position="21"/>
        <end position="665"/>
    </location>
</feature>
<dbReference type="InterPro" id="IPR029058">
    <property type="entry name" value="AB_hydrolase_fold"/>
</dbReference>
<dbReference type="GO" id="GO:0004252">
    <property type="term" value="F:serine-type endopeptidase activity"/>
    <property type="evidence" value="ECO:0007669"/>
    <property type="project" value="InterPro"/>
</dbReference>
<evidence type="ECO:0000313" key="9">
    <source>
        <dbReference type="EMBL" id="NDU93944.1"/>
    </source>
</evidence>
<keyword evidence="3" id="KW-0007">Acetylation</keyword>
<dbReference type="Pfam" id="PF00326">
    <property type="entry name" value="Peptidase_S9"/>
    <property type="match status" value="1"/>
</dbReference>
<dbReference type="SUPFAM" id="SSF82171">
    <property type="entry name" value="DPP6 N-terminal domain-like"/>
    <property type="match status" value="1"/>
</dbReference>
<dbReference type="Gene3D" id="2.120.10.30">
    <property type="entry name" value="TolB, C-terminal domain"/>
    <property type="match status" value="2"/>
</dbReference>
<dbReference type="Gene3D" id="3.40.50.1820">
    <property type="entry name" value="alpha/beta hydrolase"/>
    <property type="match status" value="1"/>
</dbReference>
<dbReference type="InterPro" id="IPR011659">
    <property type="entry name" value="WD40"/>
</dbReference>
<dbReference type="EMBL" id="JAAFZH010000001">
    <property type="protein sequence ID" value="NDU93944.1"/>
    <property type="molecule type" value="Genomic_DNA"/>
</dbReference>
<dbReference type="PANTHER" id="PTHR42776">
    <property type="entry name" value="SERINE PEPTIDASE S9 FAMILY MEMBER"/>
    <property type="match status" value="1"/>
</dbReference>
<dbReference type="SUPFAM" id="SSF53474">
    <property type="entry name" value="alpha/beta-Hydrolases"/>
    <property type="match status" value="1"/>
</dbReference>
<dbReference type="Pfam" id="PF07676">
    <property type="entry name" value="PD40"/>
    <property type="match status" value="3"/>
</dbReference>
<organism evidence="9 10">
    <name type="scientific">Spirosoma terrae</name>
    <dbReference type="NCBI Taxonomy" id="1968276"/>
    <lineage>
        <taxon>Bacteria</taxon>
        <taxon>Pseudomonadati</taxon>
        <taxon>Bacteroidota</taxon>
        <taxon>Cytophagia</taxon>
        <taxon>Cytophagales</taxon>
        <taxon>Cytophagaceae</taxon>
        <taxon>Spirosoma</taxon>
    </lineage>
</organism>
<keyword evidence="1" id="KW-0378">Hydrolase</keyword>
<evidence type="ECO:0000256" key="7">
    <source>
        <dbReference type="SAM" id="SignalP"/>
    </source>
</evidence>
<dbReference type="RefSeq" id="WP_163942841.1">
    <property type="nucleotide sequence ID" value="NZ_JAAFZH010000001.1"/>
</dbReference>
<dbReference type="InterPro" id="IPR002471">
    <property type="entry name" value="Pept_S9_AS"/>
</dbReference>
<dbReference type="InterPro" id="IPR001375">
    <property type="entry name" value="Peptidase_S9_cat"/>
</dbReference>
<evidence type="ECO:0000256" key="6">
    <source>
        <dbReference type="ARBA" id="ARBA00045885"/>
    </source>
</evidence>
<dbReference type="Proteomes" id="UP000474175">
    <property type="component" value="Unassembled WGS sequence"/>
</dbReference>
<comment type="function">
    <text evidence="6">This enzyme catalyzes the hydrolysis of the N-terminal peptide bond of an N-acetylated peptide to generate an N-acetylated amino acid and a peptide with a free N-terminus. It preferentially cleaves off Ac-Ala, Ac-Met and Ac-Ser. Also, involved in the degradation of oxidized and glycated proteins.</text>
</comment>
<reference evidence="9 10" key="1">
    <citation type="submission" date="2020-02" db="EMBL/GenBank/DDBJ databases">
        <title>Draft genome sequence of two Spirosoma agri KCTC 52727 and Spirosoma terrae KCTC 52035.</title>
        <authorList>
            <person name="Rojas J."/>
            <person name="Ambika Manirajan B."/>
            <person name="Suarez C."/>
            <person name="Ratering S."/>
            <person name="Schnell S."/>
        </authorList>
    </citation>
    <scope>NUCLEOTIDE SEQUENCE [LARGE SCALE GENOMIC DNA]</scope>
    <source>
        <strain evidence="9 10">KCTC 52035</strain>
    </source>
</reference>
<proteinExistence type="predicted"/>
<gene>
    <name evidence="9" type="ORF">GK108_03590</name>
</gene>